<evidence type="ECO:0000256" key="5">
    <source>
        <dbReference type="PROSITE-ProRule" id="PRU01240"/>
    </source>
</evidence>
<feature type="active site" description="Charge relay system" evidence="5">
    <location>
        <position position="103"/>
    </location>
</feature>
<keyword evidence="3 5" id="KW-0378">Hydrolase</keyword>
<dbReference type="Gene3D" id="3.40.50.200">
    <property type="entry name" value="Peptidase S8/S53 domain"/>
    <property type="match status" value="1"/>
</dbReference>
<dbReference type="SUPFAM" id="SSF52743">
    <property type="entry name" value="Subtilisin-like"/>
    <property type="match status" value="1"/>
</dbReference>
<evidence type="ECO:0000256" key="1">
    <source>
        <dbReference type="ARBA" id="ARBA00011073"/>
    </source>
</evidence>
<keyword evidence="8" id="KW-1185">Reference proteome</keyword>
<dbReference type="PROSITE" id="PS00136">
    <property type="entry name" value="SUBTILASE_ASP"/>
    <property type="match status" value="1"/>
</dbReference>
<comment type="caution">
    <text evidence="7">The sequence shown here is derived from an EMBL/GenBank/DDBJ whole genome shotgun (WGS) entry which is preliminary data.</text>
</comment>
<dbReference type="STRING" id="1217799.DEALK_06840"/>
<dbReference type="EC" id="3.4.21.-" evidence="7"/>
<dbReference type="InterPro" id="IPR000209">
    <property type="entry name" value="Peptidase_S8/S53_dom"/>
</dbReference>
<evidence type="ECO:0000259" key="6">
    <source>
        <dbReference type="Pfam" id="PF00082"/>
    </source>
</evidence>
<dbReference type="GO" id="GO:0004252">
    <property type="term" value="F:serine-type endopeptidase activity"/>
    <property type="evidence" value="ECO:0007669"/>
    <property type="project" value="UniProtKB-UniRule"/>
</dbReference>
<dbReference type="InterPro" id="IPR023827">
    <property type="entry name" value="Peptidase_S8_Asp-AS"/>
</dbReference>
<dbReference type="PANTHER" id="PTHR43806">
    <property type="entry name" value="PEPTIDASE S8"/>
    <property type="match status" value="1"/>
</dbReference>
<evidence type="ECO:0000256" key="3">
    <source>
        <dbReference type="ARBA" id="ARBA00022801"/>
    </source>
</evidence>
<dbReference type="AlphaFoldDB" id="A0A0W0GH16"/>
<reference evidence="7 8" key="1">
    <citation type="submission" date="2015-06" db="EMBL/GenBank/DDBJ databases">
        <title>Genome sequence of the organohalide-respiring Dehalogenimonas alkenigignens type strain (IP3-3T).</title>
        <authorList>
            <person name="Key T.A."/>
            <person name="Richmond D.P."/>
            <person name="Bowman K.S."/>
            <person name="Cho Y.-J."/>
            <person name="Chun J."/>
            <person name="da Costa M.S."/>
            <person name="Rainey F.A."/>
            <person name="Moe W.M."/>
        </authorList>
    </citation>
    <scope>NUCLEOTIDE SEQUENCE [LARGE SCALE GENOMIC DNA]</scope>
    <source>
        <strain evidence="7 8">IP3-3</strain>
    </source>
</reference>
<dbReference type="InterPro" id="IPR050131">
    <property type="entry name" value="Peptidase_S8_subtilisin-like"/>
</dbReference>
<dbReference type="RefSeq" id="WP_058438683.1">
    <property type="nucleotide sequence ID" value="NZ_KQ758903.1"/>
</dbReference>
<accession>A0A0W0GH16</accession>
<dbReference type="Proteomes" id="UP000053947">
    <property type="component" value="Unassembled WGS sequence"/>
</dbReference>
<keyword evidence="2 5" id="KW-0645">Protease</keyword>
<evidence type="ECO:0000313" key="8">
    <source>
        <dbReference type="Proteomes" id="UP000053947"/>
    </source>
</evidence>
<evidence type="ECO:0000313" key="7">
    <source>
        <dbReference type="EMBL" id="KTB47839.1"/>
    </source>
</evidence>
<evidence type="ECO:0000256" key="4">
    <source>
        <dbReference type="ARBA" id="ARBA00022825"/>
    </source>
</evidence>
<dbReference type="PROSITE" id="PS51892">
    <property type="entry name" value="SUBTILASE"/>
    <property type="match status" value="1"/>
</dbReference>
<evidence type="ECO:0000256" key="2">
    <source>
        <dbReference type="ARBA" id="ARBA00022670"/>
    </source>
</evidence>
<sequence length="418" mass="44105">MRYALVSKGLSIDRIEEEARKAGARNLKKAEVIGQVFCELDQSQAEKLAAVPGLVLKPLKEYGTSQMAAQAPPAESISDVFYLLRSYFAPPITGTGLTVAVLDSGVRKTHRSLQDKVVYEANFTDSPTAADVFGHGTQVAFTVAGGMHALGANAGVSPGASIMNIKVIGDEGIASDEAIVLGIDRVCDLAEQARTSGLLPTDEMYPNVVNLSLGGEDDGDPDNPVRVACRMASVEYGLDVIAAAGNTGPKMTTVMLPACEPEVIAVGAVETLGELLVWERSSRGPTVQGETKPDFVIWGTNLEMASDKNDEGFLVKSGTSFAAPMLSGLTGLLWESGRRAYGEGWGYRWTAAREVAPYFSTKPQDAPLGKDNAYGYGLPAMGAMLGQVMSNASPSAQTAEMVQMMTAMMMMAGVMGAI</sequence>
<gene>
    <name evidence="7" type="ORF">DEALK_06840</name>
</gene>
<dbReference type="OrthoDB" id="9798386at2"/>
<dbReference type="PRINTS" id="PR00723">
    <property type="entry name" value="SUBTILISIN"/>
</dbReference>
<feature type="domain" description="Peptidase S8/S53" evidence="6">
    <location>
        <begin position="94"/>
        <end position="377"/>
    </location>
</feature>
<proteinExistence type="inferred from homology"/>
<dbReference type="Pfam" id="PF00082">
    <property type="entry name" value="Peptidase_S8"/>
    <property type="match status" value="1"/>
</dbReference>
<keyword evidence="4 5" id="KW-0720">Serine protease</keyword>
<dbReference type="PATRIC" id="fig|1217799.6.peg.706"/>
<protein>
    <submittedName>
        <fullName evidence="7">Subtilase family</fullName>
        <ecNumber evidence="7">3.4.21.-</ecNumber>
    </submittedName>
</protein>
<dbReference type="InterPro" id="IPR015500">
    <property type="entry name" value="Peptidase_S8_subtilisin-rel"/>
</dbReference>
<feature type="active site" description="Charge relay system" evidence="5">
    <location>
        <position position="135"/>
    </location>
</feature>
<dbReference type="GO" id="GO:0006508">
    <property type="term" value="P:proteolysis"/>
    <property type="evidence" value="ECO:0007669"/>
    <property type="project" value="UniProtKB-KW"/>
</dbReference>
<dbReference type="EMBL" id="LFDV01000002">
    <property type="protein sequence ID" value="KTB47839.1"/>
    <property type="molecule type" value="Genomic_DNA"/>
</dbReference>
<dbReference type="PANTHER" id="PTHR43806:SF11">
    <property type="entry name" value="CEREVISIN-RELATED"/>
    <property type="match status" value="1"/>
</dbReference>
<organism evidence="7 8">
    <name type="scientific">Dehalogenimonas alkenigignens</name>
    <dbReference type="NCBI Taxonomy" id="1217799"/>
    <lineage>
        <taxon>Bacteria</taxon>
        <taxon>Bacillati</taxon>
        <taxon>Chloroflexota</taxon>
        <taxon>Dehalococcoidia</taxon>
        <taxon>Dehalococcoidales</taxon>
        <taxon>Dehalococcoidaceae</taxon>
        <taxon>Dehalogenimonas</taxon>
    </lineage>
</organism>
<name>A0A0W0GH16_9CHLR</name>
<dbReference type="InterPro" id="IPR036852">
    <property type="entry name" value="Peptidase_S8/S53_dom_sf"/>
</dbReference>
<comment type="similarity">
    <text evidence="1 5">Belongs to the peptidase S8 family.</text>
</comment>
<feature type="active site" description="Charge relay system" evidence="5">
    <location>
        <position position="320"/>
    </location>
</feature>